<dbReference type="AlphaFoldDB" id="A0A7S2X4U5"/>
<proteinExistence type="predicted"/>
<dbReference type="EMBL" id="HBHN01011045">
    <property type="protein sequence ID" value="CAD9725591.1"/>
    <property type="molecule type" value="Transcribed_RNA"/>
</dbReference>
<evidence type="ECO:0000313" key="1">
    <source>
        <dbReference type="EMBL" id="CAD9725591.1"/>
    </source>
</evidence>
<sequence>MATDPSLRNGMTVFFFFFEPTPHEQYVPIGATQREFRGVHQAQGASMSHDAIQLCLRSRALSRGSSPACHDLAMHPLAGEKLGLVELVPGQGVGGMSKAAAV</sequence>
<name>A0A7S2X4U5_PROMC</name>
<accession>A0A7S2X4U5</accession>
<protein>
    <submittedName>
        <fullName evidence="1">Uncharacterized protein</fullName>
    </submittedName>
</protein>
<organism evidence="1">
    <name type="scientific">Prorocentrum micans</name>
    <name type="common">Red tide dinoflagellate</name>
    <dbReference type="NCBI Taxonomy" id="2945"/>
    <lineage>
        <taxon>Eukaryota</taxon>
        <taxon>Sar</taxon>
        <taxon>Alveolata</taxon>
        <taxon>Dinophyceae</taxon>
        <taxon>Prorocentrales</taxon>
        <taxon>Prorocentraceae</taxon>
        <taxon>Prorocentrum</taxon>
    </lineage>
</organism>
<gene>
    <name evidence="1" type="ORF">PMIC02512_LOCUS2903</name>
</gene>
<reference evidence="1" key="1">
    <citation type="submission" date="2021-01" db="EMBL/GenBank/DDBJ databases">
        <authorList>
            <person name="Corre E."/>
            <person name="Pelletier E."/>
            <person name="Niang G."/>
            <person name="Scheremetjew M."/>
            <person name="Finn R."/>
            <person name="Kale V."/>
            <person name="Holt S."/>
            <person name="Cochrane G."/>
            <person name="Meng A."/>
            <person name="Brown T."/>
            <person name="Cohen L."/>
        </authorList>
    </citation>
    <scope>NUCLEOTIDE SEQUENCE</scope>
    <source>
        <strain evidence="1">CCCM 845</strain>
    </source>
</reference>